<dbReference type="PANTHER" id="PTHR33048:SF15">
    <property type="entry name" value="INTEGRAL MEMBRANE PROTEIN"/>
    <property type="match status" value="1"/>
</dbReference>
<dbReference type="InterPro" id="IPR052337">
    <property type="entry name" value="SAT4-like"/>
</dbReference>
<reference evidence="9" key="2">
    <citation type="submission" date="2020-05" db="EMBL/GenBank/DDBJ databases">
        <authorList>
            <person name="Kim H.-S."/>
            <person name="Proctor R.H."/>
            <person name="Brown D.W."/>
        </authorList>
    </citation>
    <scope>NUCLEOTIDE SEQUENCE</scope>
    <source>
        <strain evidence="9">NRRL 20472</strain>
    </source>
</reference>
<feature type="domain" description="Rhodopsin" evidence="8">
    <location>
        <begin position="36"/>
        <end position="257"/>
    </location>
</feature>
<feature type="transmembrane region" description="Helical" evidence="7">
    <location>
        <begin position="156"/>
        <end position="181"/>
    </location>
</feature>
<sequence length="351" mass="37879">MALDATATSVEPTGLGRTLLGITIFFLIPTTIVIILRCWVRLRHKIFGVDDGLMLIGWMLYVAVSGIVARSTYAGLGTKDVDLNAYLQNDGRKFLCSICVTLLRIAVARPHRIIMWATLTFAMLSTTTVIIGLFVICRPISTAWGHEGTCAPTVVIASLGYLVSAGAVVTGWICAILPIFMLYKSNMKRATKFSVGVILGLAALASLCTIIRLPYVKYYTIIPNYLYNVANIVIWSIVESGIGIVAGSLPSLRKLVSHRFHFDSSSGSSPAQITPFAGTNRAIITSNSASASRRPNKAGASALGEGEGDWEQLDDASSSQKIYVKVDLEMQSLERPTTSRASHGSSDDLVR</sequence>
<feature type="transmembrane region" description="Helical" evidence="7">
    <location>
        <begin position="20"/>
        <end position="40"/>
    </location>
</feature>
<name>A0A8H4U5K4_9HYPO</name>
<dbReference type="Pfam" id="PF20684">
    <property type="entry name" value="Fung_rhodopsin"/>
    <property type="match status" value="1"/>
</dbReference>
<organism evidence="9 10">
    <name type="scientific">Fusarium sarcochroum</name>
    <dbReference type="NCBI Taxonomy" id="1208366"/>
    <lineage>
        <taxon>Eukaryota</taxon>
        <taxon>Fungi</taxon>
        <taxon>Dikarya</taxon>
        <taxon>Ascomycota</taxon>
        <taxon>Pezizomycotina</taxon>
        <taxon>Sordariomycetes</taxon>
        <taxon>Hypocreomycetidae</taxon>
        <taxon>Hypocreales</taxon>
        <taxon>Nectriaceae</taxon>
        <taxon>Fusarium</taxon>
        <taxon>Fusarium lateritium species complex</taxon>
    </lineage>
</organism>
<evidence type="ECO:0000313" key="9">
    <source>
        <dbReference type="EMBL" id="KAF4969954.1"/>
    </source>
</evidence>
<dbReference type="InterPro" id="IPR049326">
    <property type="entry name" value="Rhodopsin_dom_fungi"/>
</dbReference>
<keyword evidence="3 7" id="KW-1133">Transmembrane helix</keyword>
<evidence type="ECO:0000259" key="8">
    <source>
        <dbReference type="Pfam" id="PF20684"/>
    </source>
</evidence>
<feature type="region of interest" description="Disordered" evidence="6">
    <location>
        <begin position="288"/>
        <end position="315"/>
    </location>
</feature>
<feature type="transmembrane region" description="Helical" evidence="7">
    <location>
        <begin position="114"/>
        <end position="136"/>
    </location>
</feature>
<protein>
    <recommendedName>
        <fullName evidence="8">Rhodopsin domain-containing protein</fullName>
    </recommendedName>
</protein>
<evidence type="ECO:0000313" key="10">
    <source>
        <dbReference type="Proteomes" id="UP000622797"/>
    </source>
</evidence>
<feature type="transmembrane region" description="Helical" evidence="7">
    <location>
        <begin position="225"/>
        <end position="249"/>
    </location>
</feature>
<keyword evidence="2 7" id="KW-0812">Transmembrane</keyword>
<evidence type="ECO:0000256" key="2">
    <source>
        <dbReference type="ARBA" id="ARBA00022692"/>
    </source>
</evidence>
<dbReference type="OrthoDB" id="9976870at2759"/>
<reference evidence="9" key="1">
    <citation type="journal article" date="2020" name="BMC Genomics">
        <title>Correction to: Identification and distribution of gene clusters required for synthesis of sphingolipid metabolism inhibitors in diverse species of the filamentous fungus Fusarium.</title>
        <authorList>
            <person name="Kim H.S."/>
            <person name="Lohmar J.M."/>
            <person name="Busman M."/>
            <person name="Brown D.W."/>
            <person name="Naumann T.A."/>
            <person name="Divon H.H."/>
            <person name="Lysoe E."/>
            <person name="Uhlig S."/>
            <person name="Proctor R.H."/>
        </authorList>
    </citation>
    <scope>NUCLEOTIDE SEQUENCE</scope>
    <source>
        <strain evidence="9">NRRL 20472</strain>
    </source>
</reference>
<evidence type="ECO:0000256" key="6">
    <source>
        <dbReference type="SAM" id="MobiDB-lite"/>
    </source>
</evidence>
<keyword evidence="4 7" id="KW-0472">Membrane</keyword>
<keyword evidence="10" id="KW-1185">Reference proteome</keyword>
<dbReference type="PANTHER" id="PTHR33048">
    <property type="entry name" value="PTH11-LIKE INTEGRAL MEMBRANE PROTEIN (AFU_ORTHOLOGUE AFUA_5G11245)"/>
    <property type="match status" value="1"/>
</dbReference>
<dbReference type="GO" id="GO:0016020">
    <property type="term" value="C:membrane"/>
    <property type="evidence" value="ECO:0007669"/>
    <property type="project" value="UniProtKB-SubCell"/>
</dbReference>
<accession>A0A8H4U5K4</accession>
<comment type="similarity">
    <text evidence="5">Belongs to the SAT4 family.</text>
</comment>
<dbReference type="AlphaFoldDB" id="A0A8H4U5K4"/>
<evidence type="ECO:0000256" key="4">
    <source>
        <dbReference type="ARBA" id="ARBA00023136"/>
    </source>
</evidence>
<evidence type="ECO:0000256" key="1">
    <source>
        <dbReference type="ARBA" id="ARBA00004141"/>
    </source>
</evidence>
<feature type="transmembrane region" description="Helical" evidence="7">
    <location>
        <begin position="52"/>
        <end position="71"/>
    </location>
</feature>
<comment type="caution">
    <text evidence="9">The sequence shown here is derived from an EMBL/GenBank/DDBJ whole genome shotgun (WGS) entry which is preliminary data.</text>
</comment>
<evidence type="ECO:0000256" key="3">
    <source>
        <dbReference type="ARBA" id="ARBA00022989"/>
    </source>
</evidence>
<dbReference type="Proteomes" id="UP000622797">
    <property type="component" value="Unassembled WGS sequence"/>
</dbReference>
<proteinExistence type="inferred from homology"/>
<evidence type="ECO:0000256" key="5">
    <source>
        <dbReference type="ARBA" id="ARBA00038359"/>
    </source>
</evidence>
<evidence type="ECO:0000256" key="7">
    <source>
        <dbReference type="SAM" id="Phobius"/>
    </source>
</evidence>
<dbReference type="EMBL" id="JABEXW010000141">
    <property type="protein sequence ID" value="KAF4969954.1"/>
    <property type="molecule type" value="Genomic_DNA"/>
</dbReference>
<comment type="subcellular location">
    <subcellularLocation>
        <location evidence="1">Membrane</location>
        <topology evidence="1">Multi-pass membrane protein</topology>
    </subcellularLocation>
</comment>
<gene>
    <name evidence="9" type="ORF">FSARC_2907</name>
</gene>
<feature type="transmembrane region" description="Helical" evidence="7">
    <location>
        <begin position="193"/>
        <end position="213"/>
    </location>
</feature>